<dbReference type="AlphaFoldDB" id="A0AAN1SXE4"/>
<dbReference type="EMBL" id="AP019536">
    <property type="protein sequence ID" value="BBI98648.1"/>
    <property type="molecule type" value="Genomic_DNA"/>
</dbReference>
<keyword evidence="1" id="KW-1133">Transmembrane helix</keyword>
<keyword evidence="1" id="KW-0812">Transmembrane</keyword>
<dbReference type="KEGG" id="fku:FGKAn22_03410"/>
<reference evidence="2 3" key="1">
    <citation type="submission" date="2019-03" db="EMBL/GenBank/DDBJ databases">
        <title>Complete genome sequence of Ferrigenium kumadai strain An22, a microaerophilic iron-oxidizing bacterium isolated from a paddy field soil.</title>
        <authorList>
            <person name="Watanabe T."/>
            <person name="Asakawa S."/>
        </authorList>
    </citation>
    <scope>NUCLEOTIDE SEQUENCE [LARGE SCALE GENOMIC DNA]</scope>
    <source>
        <strain evidence="2 3">An22</strain>
    </source>
</reference>
<protein>
    <submittedName>
        <fullName evidence="2">Uncharacterized protein</fullName>
    </submittedName>
</protein>
<dbReference type="Proteomes" id="UP001319121">
    <property type="component" value="Chromosome"/>
</dbReference>
<name>A0AAN1SXE4_9PROT</name>
<dbReference type="InterPro" id="IPR012902">
    <property type="entry name" value="N_methyl_site"/>
</dbReference>
<accession>A0AAN1SXE4</accession>
<sequence>MCTSNRSSLQRGVSLIELIMYIVIVSVALAGILLVMNTVTRGSADPLVRKQALAAAYSLLEEIELQDFISASGATAAVTQANRASAYHIVTDYNNFATSGIFPVDDALSASAVLPNYSVSVSAVPEAAAWNGIPAASAVRVSVTVIAPNGEAVTATGYRTAY</sequence>
<organism evidence="2 3">
    <name type="scientific">Ferrigenium kumadai</name>
    <dbReference type="NCBI Taxonomy" id="1682490"/>
    <lineage>
        <taxon>Bacteria</taxon>
        <taxon>Pseudomonadati</taxon>
        <taxon>Pseudomonadota</taxon>
        <taxon>Betaproteobacteria</taxon>
        <taxon>Nitrosomonadales</taxon>
        <taxon>Gallionellaceae</taxon>
        <taxon>Ferrigenium</taxon>
    </lineage>
</organism>
<dbReference type="RefSeq" id="WP_212786266.1">
    <property type="nucleotide sequence ID" value="NZ_AP019536.1"/>
</dbReference>
<evidence type="ECO:0000313" key="2">
    <source>
        <dbReference type="EMBL" id="BBI98648.1"/>
    </source>
</evidence>
<evidence type="ECO:0000256" key="1">
    <source>
        <dbReference type="SAM" id="Phobius"/>
    </source>
</evidence>
<proteinExistence type="predicted"/>
<dbReference type="Pfam" id="PF07963">
    <property type="entry name" value="N_methyl"/>
    <property type="match status" value="1"/>
</dbReference>
<keyword evidence="1" id="KW-0472">Membrane</keyword>
<gene>
    <name evidence="2" type="ORF">FGKAn22_03410</name>
</gene>
<keyword evidence="3" id="KW-1185">Reference proteome</keyword>
<evidence type="ECO:0000313" key="3">
    <source>
        <dbReference type="Proteomes" id="UP001319121"/>
    </source>
</evidence>
<feature type="transmembrane region" description="Helical" evidence="1">
    <location>
        <begin position="12"/>
        <end position="36"/>
    </location>
</feature>